<evidence type="ECO:0000259" key="1">
    <source>
        <dbReference type="Pfam" id="PF03446"/>
    </source>
</evidence>
<name>A0A139GUF7_9PEZI</name>
<protein>
    <recommendedName>
        <fullName evidence="1">6-phosphogluconate dehydrogenase NADP-binding domain-containing protein</fullName>
    </recommendedName>
</protein>
<keyword evidence="3" id="KW-1185">Reference proteome</keyword>
<dbReference type="InterPro" id="IPR006115">
    <property type="entry name" value="6PGDH_NADP-bd"/>
</dbReference>
<dbReference type="Proteomes" id="UP000073492">
    <property type="component" value="Unassembled WGS sequence"/>
</dbReference>
<organism evidence="2 3">
    <name type="scientific">Pseudocercospora musae</name>
    <dbReference type="NCBI Taxonomy" id="113226"/>
    <lineage>
        <taxon>Eukaryota</taxon>
        <taxon>Fungi</taxon>
        <taxon>Dikarya</taxon>
        <taxon>Ascomycota</taxon>
        <taxon>Pezizomycotina</taxon>
        <taxon>Dothideomycetes</taxon>
        <taxon>Dothideomycetidae</taxon>
        <taxon>Mycosphaerellales</taxon>
        <taxon>Mycosphaerellaceae</taxon>
        <taxon>Pseudocercospora</taxon>
    </lineage>
</organism>
<proteinExistence type="predicted"/>
<dbReference type="GO" id="GO:0008442">
    <property type="term" value="F:3-hydroxyisobutyrate dehydrogenase activity"/>
    <property type="evidence" value="ECO:0007669"/>
    <property type="project" value="TreeGrafter"/>
</dbReference>
<gene>
    <name evidence="2" type="ORF">AC579_8793</name>
</gene>
<dbReference type="GO" id="GO:0050661">
    <property type="term" value="F:NADP binding"/>
    <property type="evidence" value="ECO:0007669"/>
    <property type="project" value="InterPro"/>
</dbReference>
<dbReference type="EMBL" id="LFZO01001081">
    <property type="protein sequence ID" value="KXS93824.1"/>
    <property type="molecule type" value="Genomic_DNA"/>
</dbReference>
<evidence type="ECO:0000313" key="2">
    <source>
        <dbReference type="EMBL" id="KXS93824.1"/>
    </source>
</evidence>
<dbReference type="Pfam" id="PF03446">
    <property type="entry name" value="NAD_binding_2"/>
    <property type="match status" value="1"/>
</dbReference>
<dbReference type="PANTHER" id="PTHR22981:SF81">
    <property type="entry name" value="DEHYDROGENASE, PUTATIVE-RELATED"/>
    <property type="match status" value="1"/>
</dbReference>
<feature type="domain" description="6-phosphogluconate dehydrogenase NADP-binding" evidence="1">
    <location>
        <begin position="4"/>
        <end position="137"/>
    </location>
</feature>
<dbReference type="OrthoDB" id="21615at2759"/>
<dbReference type="InterPro" id="IPR036291">
    <property type="entry name" value="NAD(P)-bd_dom_sf"/>
</dbReference>
<dbReference type="PANTHER" id="PTHR22981">
    <property type="entry name" value="3-HYDROXYISOBUTYRATE DEHYDROGENASE-RELATED"/>
    <property type="match status" value="1"/>
</dbReference>
<dbReference type="AlphaFoldDB" id="A0A139GUF7"/>
<dbReference type="GO" id="GO:0005739">
    <property type="term" value="C:mitochondrion"/>
    <property type="evidence" value="ECO:0007669"/>
    <property type="project" value="TreeGrafter"/>
</dbReference>
<reference evidence="2 3" key="1">
    <citation type="submission" date="2015-07" db="EMBL/GenBank/DDBJ databases">
        <title>Comparative genomics of the Sigatoka disease complex on banana suggests a link between parallel evolutionary changes in Pseudocercospora fijiensis and Pseudocercospora eumusae and increased virulence on the banana host.</title>
        <authorList>
            <person name="Chang T.-C."/>
            <person name="Salvucci A."/>
            <person name="Crous P.W."/>
            <person name="Stergiopoulos I."/>
        </authorList>
    </citation>
    <scope>NUCLEOTIDE SEQUENCE [LARGE SCALE GENOMIC DNA]</scope>
    <source>
        <strain evidence="2 3">CBS 116634</strain>
    </source>
</reference>
<dbReference type="GO" id="GO:0006574">
    <property type="term" value="P:L-valine catabolic process"/>
    <property type="evidence" value="ECO:0007669"/>
    <property type="project" value="TreeGrafter"/>
</dbReference>
<evidence type="ECO:0000313" key="3">
    <source>
        <dbReference type="Proteomes" id="UP000073492"/>
    </source>
</evidence>
<comment type="caution">
    <text evidence="2">The sequence shown here is derived from an EMBL/GenBank/DDBJ whole genome shotgun (WGS) entry which is preliminary data.</text>
</comment>
<sequence length="152" mass="16459">MEDNIAFIGIGAMGYGMAANLRKKMPQEATLYVNDPNARARKRFVSEFSNHGPIEILGTAKEAAEKAGTVLSMVPWPDDVRKIYLDPGTGVIAASSTTDLKSTLLVDSSTIDPATTREVGEKLMKAGVGTYIDAPVSVRYKLNIHLLTKPYD</sequence>
<accession>A0A139GUF7</accession>
<dbReference type="Gene3D" id="3.40.50.720">
    <property type="entry name" value="NAD(P)-binding Rossmann-like Domain"/>
    <property type="match status" value="1"/>
</dbReference>
<dbReference type="SUPFAM" id="SSF51735">
    <property type="entry name" value="NAD(P)-binding Rossmann-fold domains"/>
    <property type="match status" value="1"/>
</dbReference>